<dbReference type="AlphaFoldDB" id="A0A183H5J7"/>
<feature type="region of interest" description="Disordered" evidence="1">
    <location>
        <begin position="111"/>
        <end position="137"/>
    </location>
</feature>
<dbReference type="GO" id="GO:0003700">
    <property type="term" value="F:DNA-binding transcription factor activity"/>
    <property type="evidence" value="ECO:0007669"/>
    <property type="project" value="InterPro"/>
</dbReference>
<feature type="region of interest" description="Disordered" evidence="1">
    <location>
        <begin position="1"/>
        <end position="90"/>
    </location>
</feature>
<feature type="compositionally biased region" description="Basic and acidic residues" evidence="1">
    <location>
        <begin position="368"/>
        <end position="379"/>
    </location>
</feature>
<dbReference type="PANTHER" id="PTHR15284">
    <property type="entry name" value="NUCLEAR FACTOR INTERLEUKIN-3-REGULATED PROTEIN"/>
    <property type="match status" value="1"/>
</dbReference>
<proteinExistence type="predicted"/>
<feature type="compositionally biased region" description="Polar residues" evidence="1">
    <location>
        <begin position="389"/>
        <end position="416"/>
    </location>
</feature>
<dbReference type="GO" id="GO:0005634">
    <property type="term" value="C:nucleus"/>
    <property type="evidence" value="ECO:0007669"/>
    <property type="project" value="TreeGrafter"/>
</dbReference>
<evidence type="ECO:0000256" key="1">
    <source>
        <dbReference type="SAM" id="MobiDB-lite"/>
    </source>
</evidence>
<dbReference type="STRING" id="387005.A0A183H5J7"/>
<dbReference type="PANTHER" id="PTHR15284:SF0">
    <property type="entry name" value="GH23983P"/>
    <property type="match status" value="1"/>
</dbReference>
<dbReference type="InterPro" id="IPR047229">
    <property type="entry name" value="NFIL3-like"/>
</dbReference>
<dbReference type="InterPro" id="IPR046347">
    <property type="entry name" value="bZIP_sf"/>
</dbReference>
<dbReference type="Proteomes" id="UP000267606">
    <property type="component" value="Unassembled WGS sequence"/>
</dbReference>
<dbReference type="GO" id="GO:0003677">
    <property type="term" value="F:DNA binding"/>
    <property type="evidence" value="ECO:0007669"/>
    <property type="project" value="InterPro"/>
</dbReference>
<protein>
    <submittedName>
        <fullName evidence="5">BZIP domain-containing protein</fullName>
    </submittedName>
</protein>
<reference evidence="5" key="1">
    <citation type="submission" date="2016-06" db="UniProtKB">
        <authorList>
            <consortium name="WormBaseParasite"/>
        </authorList>
    </citation>
    <scope>IDENTIFICATION</scope>
</reference>
<keyword evidence="4" id="KW-1185">Reference proteome</keyword>
<sequence>MDGMGIESCSSSHPSSSLRGLNLISSSDHIERRPSDSSNSSEASISPVPSNTDPNRPIVNESSRDDVYWEKQRHNDDVAKKSRGKRHMNDMIMEQKLLELTRENNLLRNRLKQQQQQQKQRQQQKQQQQQQQQEQQALRSVSHDTVIVSTVQSKDTVDPVIPTVSSIPSLPVSSVTTLAANLANVIGPPSKLPALFPTHLFAAAPLLATSSTSAPSPIFIPSGTKSPTSLLTPAENTAAQMTASATQQFPALQICTLQAALQQVQNYCPSSGPPIISSGHGAFQPFHSSRDPTSSTQIYSPDSSTTDTIPMNYLTHGTIGTIHTETSSGPSNILRYQLPERQPDLSRETGMKQQVSSNVLAQPSFSLEKAKKSNPDDMSRSLLGLLLSTKRTSPLVPQSRTDTHSGLNNTTPKDVN</sequence>
<evidence type="ECO:0000313" key="3">
    <source>
        <dbReference type="EMBL" id="VDO34109.1"/>
    </source>
</evidence>
<reference evidence="3 4" key="2">
    <citation type="submission" date="2018-11" db="EMBL/GenBank/DDBJ databases">
        <authorList>
            <consortium name="Pathogen Informatics"/>
        </authorList>
    </citation>
    <scope>NUCLEOTIDE SEQUENCE [LARGE SCALE GENOMIC DNA]</scope>
</reference>
<name>A0A183H5J7_9BILA</name>
<feature type="compositionally biased region" description="Polar residues" evidence="1">
    <location>
        <begin position="291"/>
        <end position="307"/>
    </location>
</feature>
<evidence type="ECO:0000259" key="2">
    <source>
        <dbReference type="Pfam" id="PF07716"/>
    </source>
</evidence>
<feature type="domain" description="BZIP" evidence="2">
    <location>
        <begin position="65"/>
        <end position="117"/>
    </location>
</feature>
<dbReference type="Gene3D" id="1.20.5.170">
    <property type="match status" value="1"/>
</dbReference>
<evidence type="ECO:0000313" key="5">
    <source>
        <dbReference type="WBParaSite" id="OFLC_0000275601-mRNA-1"/>
    </source>
</evidence>
<feature type="region of interest" description="Disordered" evidence="1">
    <location>
        <begin position="287"/>
        <end position="307"/>
    </location>
</feature>
<feature type="compositionally biased region" description="Low complexity" evidence="1">
    <location>
        <begin position="111"/>
        <end position="136"/>
    </location>
</feature>
<accession>A0A183H5J7</accession>
<feature type="compositionally biased region" description="Polar residues" evidence="1">
    <location>
        <begin position="351"/>
        <end position="365"/>
    </location>
</feature>
<organism evidence="5">
    <name type="scientific">Onchocerca flexuosa</name>
    <dbReference type="NCBI Taxonomy" id="387005"/>
    <lineage>
        <taxon>Eukaryota</taxon>
        <taxon>Metazoa</taxon>
        <taxon>Ecdysozoa</taxon>
        <taxon>Nematoda</taxon>
        <taxon>Chromadorea</taxon>
        <taxon>Rhabditida</taxon>
        <taxon>Spirurina</taxon>
        <taxon>Spiruromorpha</taxon>
        <taxon>Filarioidea</taxon>
        <taxon>Onchocercidae</taxon>
        <taxon>Onchocerca</taxon>
    </lineage>
</organism>
<dbReference type="WBParaSite" id="OFLC_0000275601-mRNA-1">
    <property type="protein sequence ID" value="OFLC_0000275601-mRNA-1"/>
    <property type="gene ID" value="OFLC_0000275601"/>
</dbReference>
<dbReference type="InterPro" id="IPR004827">
    <property type="entry name" value="bZIP"/>
</dbReference>
<dbReference type="Pfam" id="PF07716">
    <property type="entry name" value="bZIP_2"/>
    <property type="match status" value="1"/>
</dbReference>
<feature type="compositionally biased region" description="Low complexity" evidence="1">
    <location>
        <begin position="8"/>
        <end position="17"/>
    </location>
</feature>
<gene>
    <name evidence="3" type="ORF">OFLC_LOCUS2757</name>
</gene>
<dbReference type="GO" id="GO:0007623">
    <property type="term" value="P:circadian rhythm"/>
    <property type="evidence" value="ECO:0007669"/>
    <property type="project" value="TreeGrafter"/>
</dbReference>
<feature type="region of interest" description="Disordered" evidence="1">
    <location>
        <begin position="344"/>
        <end position="416"/>
    </location>
</feature>
<dbReference type="EMBL" id="UZAJ01001661">
    <property type="protein sequence ID" value="VDO34109.1"/>
    <property type="molecule type" value="Genomic_DNA"/>
</dbReference>
<evidence type="ECO:0000313" key="4">
    <source>
        <dbReference type="Proteomes" id="UP000267606"/>
    </source>
</evidence>
<feature type="compositionally biased region" description="Low complexity" evidence="1">
    <location>
        <begin position="36"/>
        <end position="50"/>
    </location>
</feature>
<dbReference type="SUPFAM" id="SSF57959">
    <property type="entry name" value="Leucine zipper domain"/>
    <property type="match status" value="1"/>
</dbReference>
<feature type="compositionally biased region" description="Basic and acidic residues" evidence="1">
    <location>
        <begin position="62"/>
        <end position="80"/>
    </location>
</feature>